<name>A0A1A0HIF6_9ASCO</name>
<organism evidence="1 2">
    <name type="scientific">Metschnikowia bicuspidata var. bicuspidata NRRL YB-4993</name>
    <dbReference type="NCBI Taxonomy" id="869754"/>
    <lineage>
        <taxon>Eukaryota</taxon>
        <taxon>Fungi</taxon>
        <taxon>Dikarya</taxon>
        <taxon>Ascomycota</taxon>
        <taxon>Saccharomycotina</taxon>
        <taxon>Pichiomycetes</taxon>
        <taxon>Metschnikowiaceae</taxon>
        <taxon>Metschnikowia</taxon>
    </lineage>
</organism>
<dbReference type="EMBL" id="LXTC01000001">
    <property type="protein sequence ID" value="OBA23781.1"/>
    <property type="molecule type" value="Genomic_DNA"/>
</dbReference>
<dbReference type="GeneID" id="30026929"/>
<dbReference type="AlphaFoldDB" id="A0A1A0HIF6"/>
<protein>
    <submittedName>
        <fullName evidence="1">Uncharacterized protein</fullName>
    </submittedName>
</protein>
<dbReference type="Proteomes" id="UP000092555">
    <property type="component" value="Unassembled WGS sequence"/>
</dbReference>
<dbReference type="RefSeq" id="XP_018714262.1">
    <property type="nucleotide sequence ID" value="XM_018853953.1"/>
</dbReference>
<keyword evidence="2" id="KW-1185">Reference proteome</keyword>
<accession>A0A1A0HIF6</accession>
<evidence type="ECO:0000313" key="1">
    <source>
        <dbReference type="EMBL" id="OBA23781.1"/>
    </source>
</evidence>
<evidence type="ECO:0000313" key="2">
    <source>
        <dbReference type="Proteomes" id="UP000092555"/>
    </source>
</evidence>
<sequence>MGLRSWRTLLSCTCAGGARIGICYMGWMHYYKCIGLSFWRDGQLSGPTPYCCQAEESALRPQIRLSTVVSTPKPHGRLLFSLSTPEDPILDENQAHIKLHRKPPRRR</sequence>
<gene>
    <name evidence="1" type="ORF">METBIDRAFT_112918</name>
</gene>
<proteinExistence type="predicted"/>
<comment type="caution">
    <text evidence="1">The sequence shown here is derived from an EMBL/GenBank/DDBJ whole genome shotgun (WGS) entry which is preliminary data.</text>
</comment>
<reference evidence="1 2" key="1">
    <citation type="submission" date="2016-05" db="EMBL/GenBank/DDBJ databases">
        <title>Comparative genomics of biotechnologically important yeasts.</title>
        <authorList>
            <consortium name="DOE Joint Genome Institute"/>
            <person name="Riley R."/>
            <person name="Haridas S."/>
            <person name="Wolfe K.H."/>
            <person name="Lopes M.R."/>
            <person name="Hittinger C.T."/>
            <person name="Goker M."/>
            <person name="Salamov A."/>
            <person name="Wisecaver J."/>
            <person name="Long T.M."/>
            <person name="Aerts A.L."/>
            <person name="Barry K."/>
            <person name="Choi C."/>
            <person name="Clum A."/>
            <person name="Coughlan A.Y."/>
            <person name="Deshpande S."/>
            <person name="Douglass A.P."/>
            <person name="Hanson S.J."/>
            <person name="Klenk H.-P."/>
            <person name="LaButti K."/>
            <person name="Lapidus A."/>
            <person name="Lindquist E."/>
            <person name="Lipzen A."/>
            <person name="Meier-kolthoff J.P."/>
            <person name="Ohm R.A."/>
            <person name="Otillar R.P."/>
            <person name="Pangilinan J."/>
            <person name="Peng Y."/>
            <person name="Rokas A."/>
            <person name="Rosa C.A."/>
            <person name="Scheuner C."/>
            <person name="Sibirny A.A."/>
            <person name="Slot J.C."/>
            <person name="Stielow J.B."/>
            <person name="Sun H."/>
            <person name="Kurtzman C.P."/>
            <person name="Blackwell M."/>
            <person name="Grigoriev I.V."/>
            <person name="Jeffries T.W."/>
        </authorList>
    </citation>
    <scope>NUCLEOTIDE SEQUENCE [LARGE SCALE GENOMIC DNA]</scope>
    <source>
        <strain evidence="1 2">NRRL YB-4993</strain>
    </source>
</reference>